<feature type="region of interest" description="Disordered" evidence="1">
    <location>
        <begin position="1"/>
        <end position="61"/>
    </location>
</feature>
<evidence type="ECO:0000313" key="2">
    <source>
        <dbReference type="EMBL" id="MDT0470208.1"/>
    </source>
</evidence>
<dbReference type="RefSeq" id="WP_311701644.1">
    <property type="nucleotide sequence ID" value="NZ_JAVREY010000210.1"/>
</dbReference>
<proteinExistence type="predicted"/>
<dbReference type="Proteomes" id="UP001183809">
    <property type="component" value="Unassembled WGS sequence"/>
</dbReference>
<sequence length="61" mass="6964">MAREAIRPRPGRSAPRATKRSTPGYRTLRPDEPPTSRVTHDIHIHRLDPEEKINTEPQKAA</sequence>
<feature type="compositionally biased region" description="Basic and acidic residues" evidence="1">
    <location>
        <begin position="28"/>
        <end position="54"/>
    </location>
</feature>
<evidence type="ECO:0008006" key="4">
    <source>
        <dbReference type="Google" id="ProtNLM"/>
    </source>
</evidence>
<accession>A0ABU2UAC9</accession>
<protein>
    <recommendedName>
        <fullName evidence="4">Integrase</fullName>
    </recommendedName>
</protein>
<evidence type="ECO:0000313" key="3">
    <source>
        <dbReference type="Proteomes" id="UP001183809"/>
    </source>
</evidence>
<gene>
    <name evidence="2" type="ORF">RM764_46180</name>
</gene>
<organism evidence="2 3">
    <name type="scientific">Streptomyces gibsoniae</name>
    <dbReference type="NCBI Taxonomy" id="3075529"/>
    <lineage>
        <taxon>Bacteria</taxon>
        <taxon>Bacillati</taxon>
        <taxon>Actinomycetota</taxon>
        <taxon>Actinomycetes</taxon>
        <taxon>Kitasatosporales</taxon>
        <taxon>Streptomycetaceae</taxon>
        <taxon>Streptomyces</taxon>
    </lineage>
</organism>
<name>A0ABU2UAC9_9ACTN</name>
<evidence type="ECO:0000256" key="1">
    <source>
        <dbReference type="SAM" id="MobiDB-lite"/>
    </source>
</evidence>
<comment type="caution">
    <text evidence="2">The sequence shown here is derived from an EMBL/GenBank/DDBJ whole genome shotgun (WGS) entry which is preliminary data.</text>
</comment>
<reference evidence="3" key="1">
    <citation type="submission" date="2023-07" db="EMBL/GenBank/DDBJ databases">
        <title>30 novel species of actinomycetes from the DSMZ collection.</title>
        <authorList>
            <person name="Nouioui I."/>
        </authorList>
    </citation>
    <scope>NUCLEOTIDE SEQUENCE [LARGE SCALE GENOMIC DNA]</scope>
    <source>
        <strain evidence="3">DSM 41699</strain>
    </source>
</reference>
<keyword evidence="3" id="KW-1185">Reference proteome</keyword>
<dbReference type="EMBL" id="JAVREY010000210">
    <property type="protein sequence ID" value="MDT0470208.1"/>
    <property type="molecule type" value="Genomic_DNA"/>
</dbReference>